<feature type="chain" id="PRO_5004523080" description="XPG-I domain-containing protein" evidence="10">
    <location>
        <begin position="24"/>
        <end position="411"/>
    </location>
</feature>
<evidence type="ECO:0000313" key="12">
    <source>
        <dbReference type="Ensembl" id="ENSPMAP00000009090.1"/>
    </source>
</evidence>
<keyword evidence="8" id="KW-0234">DNA repair</keyword>
<dbReference type="InterPro" id="IPR036279">
    <property type="entry name" value="5-3_exonuclease_C_sf"/>
</dbReference>
<protein>
    <recommendedName>
        <fullName evidence="11">XPG-I domain-containing protein</fullName>
    </recommendedName>
</protein>
<evidence type="ECO:0000259" key="11">
    <source>
        <dbReference type="SMART" id="SM00484"/>
    </source>
</evidence>
<keyword evidence="6" id="KW-0378">Hydrolase</keyword>
<proteinExistence type="inferred from homology"/>
<evidence type="ECO:0000256" key="6">
    <source>
        <dbReference type="ARBA" id="ARBA00022801"/>
    </source>
</evidence>
<evidence type="ECO:0000256" key="7">
    <source>
        <dbReference type="ARBA" id="ARBA00022842"/>
    </source>
</evidence>
<dbReference type="InterPro" id="IPR029060">
    <property type="entry name" value="PIN-like_dom_sf"/>
</dbReference>
<reference evidence="12" key="2">
    <citation type="submission" date="2025-09" db="UniProtKB">
        <authorList>
            <consortium name="Ensembl"/>
        </authorList>
    </citation>
    <scope>IDENTIFICATION</scope>
</reference>
<keyword evidence="7" id="KW-0460">Magnesium</keyword>
<reference evidence="12" key="1">
    <citation type="submission" date="2025-08" db="UniProtKB">
        <authorList>
            <consortium name="Ensembl"/>
        </authorList>
    </citation>
    <scope>IDENTIFICATION</scope>
</reference>
<dbReference type="SUPFAM" id="SSF47807">
    <property type="entry name" value="5' to 3' exonuclease, C-terminal subdomain"/>
    <property type="match status" value="1"/>
</dbReference>
<dbReference type="SMART" id="SM00279">
    <property type="entry name" value="HhH2"/>
    <property type="match status" value="1"/>
</dbReference>
<dbReference type="PRINTS" id="PR00853">
    <property type="entry name" value="XPGRADSUPER"/>
</dbReference>
<dbReference type="FunFam" id="1.10.150.20:FF:000030">
    <property type="entry name" value="Flap endonuclease GEN-like 1"/>
    <property type="match status" value="1"/>
</dbReference>
<evidence type="ECO:0000256" key="9">
    <source>
        <dbReference type="ARBA" id="ARBA00038112"/>
    </source>
</evidence>
<keyword evidence="2" id="KW-0540">Nuclease</keyword>
<keyword evidence="4" id="KW-0255">Endonuclease</keyword>
<name>S4RV50_PETMA</name>
<evidence type="ECO:0000256" key="10">
    <source>
        <dbReference type="SAM" id="SignalP"/>
    </source>
</evidence>
<dbReference type="InterPro" id="IPR006084">
    <property type="entry name" value="XPG/Rad2"/>
</dbReference>
<keyword evidence="10" id="KW-0732">Signal</keyword>
<dbReference type="GO" id="GO:0006281">
    <property type="term" value="P:DNA repair"/>
    <property type="evidence" value="ECO:0007669"/>
    <property type="project" value="UniProtKB-KW"/>
</dbReference>
<keyword evidence="3" id="KW-0479">Metal-binding</keyword>
<dbReference type="GO" id="GO:0046872">
    <property type="term" value="F:metal ion binding"/>
    <property type="evidence" value="ECO:0007669"/>
    <property type="project" value="UniProtKB-KW"/>
</dbReference>
<dbReference type="Ensembl" id="ENSPMAT00000009129.1">
    <property type="protein sequence ID" value="ENSPMAP00000009090.1"/>
    <property type="gene ID" value="ENSPMAG00000008254.1"/>
</dbReference>
<dbReference type="AlphaFoldDB" id="S4RV50"/>
<dbReference type="Pfam" id="PF00867">
    <property type="entry name" value="XPG_I"/>
    <property type="match status" value="1"/>
</dbReference>
<organism evidence="12">
    <name type="scientific">Petromyzon marinus</name>
    <name type="common">Sea lamprey</name>
    <dbReference type="NCBI Taxonomy" id="7757"/>
    <lineage>
        <taxon>Eukaryota</taxon>
        <taxon>Metazoa</taxon>
        <taxon>Chordata</taxon>
        <taxon>Craniata</taxon>
        <taxon>Vertebrata</taxon>
        <taxon>Cyclostomata</taxon>
        <taxon>Hyperoartia</taxon>
        <taxon>Petromyzontiformes</taxon>
        <taxon>Petromyzontidae</taxon>
        <taxon>Petromyzon</taxon>
    </lineage>
</organism>
<dbReference type="GO" id="GO:0008821">
    <property type="term" value="F:crossover junction DNA endonuclease activity"/>
    <property type="evidence" value="ECO:0007669"/>
    <property type="project" value="UniProtKB-ARBA"/>
</dbReference>
<comment type="similarity">
    <text evidence="9">Belongs to the XPG/RAD2 endonuclease family. GEN subfamily.</text>
</comment>
<feature type="signal peptide" evidence="10">
    <location>
        <begin position="1"/>
        <end position="23"/>
    </location>
</feature>
<dbReference type="Pfam" id="PF18704">
    <property type="entry name" value="Chromo_2"/>
    <property type="match status" value="1"/>
</dbReference>
<dbReference type="STRING" id="7757.ENSPMAP00000009090"/>
<dbReference type="PANTHER" id="PTHR11081:SF70">
    <property type="entry name" value="FLAP ENDONUCLEASE GEN HOMOLOG 1"/>
    <property type="match status" value="1"/>
</dbReference>
<evidence type="ECO:0000256" key="8">
    <source>
        <dbReference type="ARBA" id="ARBA00023204"/>
    </source>
</evidence>
<comment type="cofactor">
    <cofactor evidence="1">
        <name>Mg(2+)</name>
        <dbReference type="ChEBI" id="CHEBI:18420"/>
    </cofactor>
</comment>
<dbReference type="InterPro" id="IPR006086">
    <property type="entry name" value="XPG-I_dom"/>
</dbReference>
<evidence type="ECO:0000256" key="3">
    <source>
        <dbReference type="ARBA" id="ARBA00022723"/>
    </source>
</evidence>
<feature type="domain" description="XPG-I" evidence="11">
    <location>
        <begin position="70"/>
        <end position="141"/>
    </location>
</feature>
<dbReference type="SMART" id="SM00484">
    <property type="entry name" value="XPGI"/>
    <property type="match status" value="1"/>
</dbReference>
<dbReference type="GO" id="GO:0000400">
    <property type="term" value="F:four-way junction DNA binding"/>
    <property type="evidence" value="ECO:0007669"/>
    <property type="project" value="UniProtKB-ARBA"/>
</dbReference>
<accession>S4RV50</accession>
<dbReference type="Gene3D" id="1.10.150.20">
    <property type="entry name" value="5' to 3' exonuclease, C-terminal subdomain"/>
    <property type="match status" value="1"/>
</dbReference>
<evidence type="ECO:0000256" key="4">
    <source>
        <dbReference type="ARBA" id="ARBA00022759"/>
    </source>
</evidence>
<dbReference type="GeneTree" id="ENSGT00940000159266"/>
<dbReference type="InterPro" id="IPR008918">
    <property type="entry name" value="HhH2"/>
</dbReference>
<dbReference type="GO" id="GO:0017108">
    <property type="term" value="F:5'-flap endonuclease activity"/>
    <property type="evidence" value="ECO:0007669"/>
    <property type="project" value="TreeGrafter"/>
</dbReference>
<keyword evidence="5" id="KW-0227">DNA damage</keyword>
<dbReference type="Gene3D" id="3.40.50.1010">
    <property type="entry name" value="5'-nuclease"/>
    <property type="match status" value="1"/>
</dbReference>
<evidence type="ECO:0000256" key="5">
    <source>
        <dbReference type="ARBA" id="ARBA00022763"/>
    </source>
</evidence>
<evidence type="ECO:0000256" key="2">
    <source>
        <dbReference type="ARBA" id="ARBA00022722"/>
    </source>
</evidence>
<dbReference type="SUPFAM" id="SSF88723">
    <property type="entry name" value="PIN domain-like"/>
    <property type="match status" value="1"/>
</dbReference>
<evidence type="ECO:0000256" key="1">
    <source>
        <dbReference type="ARBA" id="ARBA00001946"/>
    </source>
</evidence>
<sequence>RNLFFRVSLLCRLGLRLVFVVEGDAPALKAGMMAQRNEARFGPSARVRRGRTNRAQLRATLNDQCCELLSSLGLPCLQAAGEGEALCAALDAAGLVHGCFTDDGDAFLYGARTVYRGLAASDQDPHVERYCVDRIRRELGLDRDALIGLAVLLGCDYLPKGVKGIGKELALKLIHSLQGESLLNRSSTECERETDTLRACARTCVHGCFIDLAGEARQHWLGESVCARHIYVYICVCKWFWRWNHPHCAGVHYVIRRKALECPGFPHEDVIAEFRSHKDKLPLQLQWSRPNLQKVMDVVERKLEWPPHYTSHKLLLLLATYDLQECAAGHRSTWHLQPVRIVKTCVRAGAPCFEVEWEKPDGFVSEAGKTAEPLVTVERRDLVLAALPPLVAEFQEKLDRAQDEKRRAKAN</sequence>
<dbReference type="PANTHER" id="PTHR11081">
    <property type="entry name" value="FLAP ENDONUCLEASE FAMILY MEMBER"/>
    <property type="match status" value="1"/>
</dbReference>
<dbReference type="InterPro" id="IPR041012">
    <property type="entry name" value="GEN_chromo"/>
</dbReference>